<dbReference type="PANTHER" id="PTHR30480">
    <property type="entry name" value="BETA-HEXOSAMINIDASE-RELATED"/>
    <property type="match status" value="1"/>
</dbReference>
<proteinExistence type="inferred from homology"/>
<dbReference type="EC" id="3.2.1.52" evidence="3"/>
<dbReference type="GO" id="GO:0004563">
    <property type="term" value="F:beta-N-acetylhexosaminidase activity"/>
    <property type="evidence" value="ECO:0007669"/>
    <property type="project" value="UniProtKB-EC"/>
</dbReference>
<evidence type="ECO:0000256" key="1">
    <source>
        <dbReference type="ARBA" id="ARBA00001231"/>
    </source>
</evidence>
<dbReference type="GO" id="GO:0005975">
    <property type="term" value="P:carbohydrate metabolic process"/>
    <property type="evidence" value="ECO:0007669"/>
    <property type="project" value="InterPro"/>
</dbReference>
<dbReference type="PANTHER" id="PTHR30480:SF13">
    <property type="entry name" value="BETA-HEXOSAMINIDASE"/>
    <property type="match status" value="1"/>
</dbReference>
<gene>
    <name evidence="7" type="ORF">ALOHA_HF4000APKG10I20ctg7g21</name>
</gene>
<dbReference type="InterPro" id="IPR050226">
    <property type="entry name" value="NagZ_Beta-hexosaminidase"/>
</dbReference>
<dbReference type="InterPro" id="IPR036962">
    <property type="entry name" value="Glyco_hydro_3_N_sf"/>
</dbReference>
<dbReference type="CAZy" id="GH3">
    <property type="family name" value="Glycoside Hydrolase Family 3"/>
</dbReference>
<dbReference type="SUPFAM" id="SSF51445">
    <property type="entry name" value="(Trans)glycosidases"/>
    <property type="match status" value="1"/>
</dbReference>
<evidence type="ECO:0000256" key="5">
    <source>
        <dbReference type="ARBA" id="ARBA00023295"/>
    </source>
</evidence>
<evidence type="ECO:0000259" key="6">
    <source>
        <dbReference type="Pfam" id="PF00933"/>
    </source>
</evidence>
<reference evidence="7" key="1">
    <citation type="journal article" date="2008" name="ISME J.">
        <title>Genomic patterns of recombination, clonal divergence and environment in marine microbial populations.</title>
        <authorList>
            <person name="Konstantinidis K.T."/>
            <person name="Delong E.F."/>
        </authorList>
    </citation>
    <scope>NUCLEOTIDE SEQUENCE</scope>
</reference>
<evidence type="ECO:0000256" key="3">
    <source>
        <dbReference type="ARBA" id="ARBA00012663"/>
    </source>
</evidence>
<comment type="similarity">
    <text evidence="2">Belongs to the glycosyl hydrolase 3 family.</text>
</comment>
<feature type="domain" description="Glycoside hydrolase family 3 N-terminal" evidence="6">
    <location>
        <begin position="13"/>
        <end position="314"/>
    </location>
</feature>
<evidence type="ECO:0000256" key="4">
    <source>
        <dbReference type="ARBA" id="ARBA00022801"/>
    </source>
</evidence>
<dbReference type="Pfam" id="PF00933">
    <property type="entry name" value="Glyco_hydro_3"/>
    <property type="match status" value="1"/>
</dbReference>
<keyword evidence="5" id="KW-0326">Glycosidase</keyword>
<dbReference type="EMBL" id="EU016670">
    <property type="protein sequence ID" value="ABZ10240.1"/>
    <property type="molecule type" value="Genomic_DNA"/>
</dbReference>
<accession>B3TCC5</accession>
<dbReference type="Gene3D" id="3.20.20.300">
    <property type="entry name" value="Glycoside hydrolase, family 3, N-terminal domain"/>
    <property type="match status" value="1"/>
</dbReference>
<evidence type="ECO:0000256" key="2">
    <source>
        <dbReference type="ARBA" id="ARBA00005336"/>
    </source>
</evidence>
<dbReference type="InterPro" id="IPR017853">
    <property type="entry name" value="GH"/>
</dbReference>
<sequence>MIISGFEGTTLDARTEELIVQQGIGGLILFERNYKNPDQLLQLTHDLQSLAAGHAEIPPLFISVDQEGGRVARLGKPFTQFPPMSCLGQADSVELAYRFGLGMGKELRAVGINMDYAPVLDVHSNPENPIIGLRALDTDPAKVARLGAELIRGFYDAGVIPVGKHFPGHGDTSQDSHLTLPQVERARESLEKSELIPFIHAIQQGLEVIMTAHVVYPAWDARQPATFSRSILNDVLRNSLQFEGLIISDDLDMQAIDEKLESIPELGTRAGVDLFLICHDLEKVCTLQDSMIRDIETARIPRTTIKQSLGRIFKVKKKLHIPGDDNSNLKNILNENQNLAKEMRAFLKE</sequence>
<name>B3TCC5_9ARCH</name>
<evidence type="ECO:0000313" key="7">
    <source>
        <dbReference type="EMBL" id="ABZ10240.1"/>
    </source>
</evidence>
<comment type="catalytic activity">
    <reaction evidence="1">
        <text>Hydrolysis of terminal non-reducing N-acetyl-D-hexosamine residues in N-acetyl-beta-D-hexosaminides.</text>
        <dbReference type="EC" id="3.2.1.52"/>
    </reaction>
</comment>
<keyword evidence="4 7" id="KW-0378">Hydrolase</keyword>
<organism evidence="7">
    <name type="scientific">uncultured marine crenarchaeote HF4000_APKG10I20</name>
    <dbReference type="NCBI Taxonomy" id="455612"/>
    <lineage>
        <taxon>Archaea</taxon>
        <taxon>Nitrososphaerota</taxon>
        <taxon>Nitrososphaeria</taxon>
        <taxon>Nitrosopumilales</taxon>
        <taxon>environmental samples</taxon>
    </lineage>
</organism>
<dbReference type="GO" id="GO:0009254">
    <property type="term" value="P:peptidoglycan turnover"/>
    <property type="evidence" value="ECO:0007669"/>
    <property type="project" value="TreeGrafter"/>
</dbReference>
<dbReference type="NCBIfam" id="NF003740">
    <property type="entry name" value="PRK05337.1"/>
    <property type="match status" value="1"/>
</dbReference>
<protein>
    <recommendedName>
        <fullName evidence="3">beta-N-acetylhexosaminidase</fullName>
        <ecNumber evidence="3">3.2.1.52</ecNumber>
    </recommendedName>
</protein>
<dbReference type="AlphaFoldDB" id="B3TCC5"/>
<dbReference type="InterPro" id="IPR001764">
    <property type="entry name" value="Glyco_hydro_3_N"/>
</dbReference>